<evidence type="ECO:0000256" key="5">
    <source>
        <dbReference type="ARBA" id="ARBA00023163"/>
    </source>
</evidence>
<dbReference type="InterPro" id="IPR018060">
    <property type="entry name" value="HTH_AraC"/>
</dbReference>
<keyword evidence="4" id="KW-0010">Activator</keyword>
<evidence type="ECO:0000256" key="4">
    <source>
        <dbReference type="ARBA" id="ARBA00023159"/>
    </source>
</evidence>
<dbReference type="InterPro" id="IPR035451">
    <property type="entry name" value="Ada-like_dom_sf"/>
</dbReference>
<accession>A0A163C4U9</accession>
<reference evidence="7 8" key="1">
    <citation type="journal article" date="2016" name="Sci. Rep.">
        <title>Draft genome sequencing and secretome analysis of fungal phytopathogen Ascochyta rabiei provides insight into the necrotrophic effector repertoire.</title>
        <authorList>
            <person name="Verma S."/>
            <person name="Gazara R.K."/>
            <person name="Nizam S."/>
            <person name="Parween S."/>
            <person name="Chattopadhyay D."/>
            <person name="Verma P.K."/>
        </authorList>
    </citation>
    <scope>NUCLEOTIDE SEQUENCE [LARGE SCALE GENOMIC DNA]</scope>
    <source>
        <strain evidence="7 8">ArDII</strain>
    </source>
</reference>
<evidence type="ECO:0000256" key="1">
    <source>
        <dbReference type="ARBA" id="ARBA00001947"/>
    </source>
</evidence>
<evidence type="ECO:0000256" key="3">
    <source>
        <dbReference type="ARBA" id="ARBA00023015"/>
    </source>
</evidence>
<dbReference type="EMBL" id="JYNV01000223">
    <property type="protein sequence ID" value="KZM22207.1"/>
    <property type="molecule type" value="Genomic_DNA"/>
</dbReference>
<comment type="caution">
    <text evidence="7">The sequence shown here is derived from an EMBL/GenBank/DDBJ whole genome shotgun (WGS) entry which is preliminary data.</text>
</comment>
<dbReference type="Gene3D" id="3.40.10.10">
    <property type="entry name" value="DNA Methylphosphotriester Repair Domain"/>
    <property type="match status" value="1"/>
</dbReference>
<protein>
    <submittedName>
        <fullName evidence="7">Methyltransferase</fullName>
    </submittedName>
</protein>
<sequence length="316" mass="34908">MSYTTDAQRWRALSTRDANANGHFFYSVKSTQIYCRPTCPARLARRANIIFQKTIAEAEASGFRACRRCKPNVENTDPQDKAVAKAMDFIEQAARKGEAKTLKLHDLAKKVGLTPRYFHKIFKDKTGTTPREYTNIVAAQQNGPRPAADSGSSPLGMDSFDWDTFDISELAEYQFDSNALLCDDFMTQAAQISAAGFVEAPQDSTRLQPWVRGSSELNNSDTDSTLSSEQLPDFSGLNTASIDLGQYQNVEPLPADPAFDFDVNMAMLLQSDIAHLDFPLDTTQNFGMSNVPSYRVPSSHHVSANSCEGMVQVDST</sequence>
<keyword evidence="3" id="KW-0805">Transcription regulation</keyword>
<dbReference type="Proteomes" id="UP000076837">
    <property type="component" value="Unassembled WGS sequence"/>
</dbReference>
<comment type="cofactor">
    <cofactor evidence="1">
        <name>Zn(2+)</name>
        <dbReference type="ChEBI" id="CHEBI:29105"/>
    </cofactor>
</comment>
<dbReference type="GO" id="GO:0032259">
    <property type="term" value="P:methylation"/>
    <property type="evidence" value="ECO:0007669"/>
    <property type="project" value="UniProtKB-KW"/>
</dbReference>
<dbReference type="InterPro" id="IPR009057">
    <property type="entry name" value="Homeodomain-like_sf"/>
</dbReference>
<dbReference type="AlphaFoldDB" id="A0A163C4U9"/>
<dbReference type="STRING" id="5454.A0A163C4U9"/>
<evidence type="ECO:0000313" key="8">
    <source>
        <dbReference type="Proteomes" id="UP000076837"/>
    </source>
</evidence>
<dbReference type="PROSITE" id="PS01124">
    <property type="entry name" value="HTH_ARAC_FAMILY_2"/>
    <property type="match status" value="1"/>
</dbReference>
<dbReference type="GO" id="GO:0006281">
    <property type="term" value="P:DNA repair"/>
    <property type="evidence" value="ECO:0007669"/>
    <property type="project" value="InterPro"/>
</dbReference>
<evidence type="ECO:0000259" key="6">
    <source>
        <dbReference type="PROSITE" id="PS01124"/>
    </source>
</evidence>
<dbReference type="SUPFAM" id="SSF57884">
    <property type="entry name" value="Ada DNA repair protein, N-terminal domain (N-Ada 10)"/>
    <property type="match status" value="1"/>
</dbReference>
<keyword evidence="7" id="KW-0808">Transferase</keyword>
<dbReference type="GO" id="GO:0008168">
    <property type="term" value="F:methyltransferase activity"/>
    <property type="evidence" value="ECO:0007669"/>
    <property type="project" value="UniProtKB-KW"/>
</dbReference>
<evidence type="ECO:0000313" key="7">
    <source>
        <dbReference type="EMBL" id="KZM22207.1"/>
    </source>
</evidence>
<feature type="domain" description="HTH araC/xylS-type" evidence="6">
    <location>
        <begin position="84"/>
        <end position="133"/>
    </location>
</feature>
<dbReference type="Pfam" id="PF02805">
    <property type="entry name" value="Ada_Zn_binding"/>
    <property type="match status" value="1"/>
</dbReference>
<proteinExistence type="predicted"/>
<gene>
    <name evidence="7" type="ORF">ST47_g6661</name>
</gene>
<keyword evidence="8" id="KW-1185">Reference proteome</keyword>
<name>A0A163C4U9_DIDRA</name>
<keyword evidence="2 7" id="KW-0489">Methyltransferase</keyword>
<organism evidence="7 8">
    <name type="scientific">Didymella rabiei</name>
    <name type="common">Chickpea ascochyta blight fungus</name>
    <name type="synonym">Mycosphaerella rabiei</name>
    <dbReference type="NCBI Taxonomy" id="5454"/>
    <lineage>
        <taxon>Eukaryota</taxon>
        <taxon>Fungi</taxon>
        <taxon>Dikarya</taxon>
        <taxon>Ascomycota</taxon>
        <taxon>Pezizomycotina</taxon>
        <taxon>Dothideomycetes</taxon>
        <taxon>Pleosporomycetidae</taxon>
        <taxon>Pleosporales</taxon>
        <taxon>Pleosporineae</taxon>
        <taxon>Didymellaceae</taxon>
        <taxon>Ascochyta</taxon>
    </lineage>
</organism>
<dbReference type="Gene3D" id="1.10.10.60">
    <property type="entry name" value="Homeodomain-like"/>
    <property type="match status" value="1"/>
</dbReference>
<keyword evidence="5" id="KW-0804">Transcription</keyword>
<dbReference type="SUPFAM" id="SSF46689">
    <property type="entry name" value="Homeodomain-like"/>
    <property type="match status" value="1"/>
</dbReference>
<dbReference type="InterPro" id="IPR004026">
    <property type="entry name" value="Ada_DNA_repair_Zn-bd"/>
</dbReference>
<dbReference type="GO" id="GO:0003700">
    <property type="term" value="F:DNA-binding transcription factor activity"/>
    <property type="evidence" value="ECO:0007669"/>
    <property type="project" value="InterPro"/>
</dbReference>
<dbReference type="GO" id="GO:0008270">
    <property type="term" value="F:zinc ion binding"/>
    <property type="evidence" value="ECO:0007669"/>
    <property type="project" value="InterPro"/>
</dbReference>
<evidence type="ECO:0000256" key="2">
    <source>
        <dbReference type="ARBA" id="ARBA00022603"/>
    </source>
</evidence>
<dbReference type="GO" id="GO:0043565">
    <property type="term" value="F:sequence-specific DNA binding"/>
    <property type="evidence" value="ECO:0007669"/>
    <property type="project" value="InterPro"/>
</dbReference>